<sequence>MTFVQYSRVRCLKLLFLKAVCMPTIAFLCTNSARGLHLLQKRGKEVFVRYICDKYIGPFQCDRLARNGYDSLLAHWLNNLLLMYIFLMKK</sequence>
<dbReference type="AlphaFoldDB" id="A0A224Y3E3"/>
<evidence type="ECO:0000313" key="1">
    <source>
        <dbReference type="EMBL" id="JAW15183.1"/>
    </source>
</evidence>
<proteinExistence type="predicted"/>
<protein>
    <submittedName>
        <fullName evidence="1">Putative secreted protein</fullName>
    </submittedName>
</protein>
<accession>A0A224Y3E3</accession>
<organism evidence="1">
    <name type="scientific">Panstrongylus lignarius</name>
    <dbReference type="NCBI Taxonomy" id="156445"/>
    <lineage>
        <taxon>Eukaryota</taxon>
        <taxon>Metazoa</taxon>
        <taxon>Ecdysozoa</taxon>
        <taxon>Arthropoda</taxon>
        <taxon>Hexapoda</taxon>
        <taxon>Insecta</taxon>
        <taxon>Pterygota</taxon>
        <taxon>Neoptera</taxon>
        <taxon>Paraneoptera</taxon>
        <taxon>Hemiptera</taxon>
        <taxon>Heteroptera</taxon>
        <taxon>Panheteroptera</taxon>
        <taxon>Cimicomorpha</taxon>
        <taxon>Reduviidae</taxon>
        <taxon>Triatominae</taxon>
        <taxon>Panstrongylus</taxon>
    </lineage>
</organism>
<reference evidence="1" key="1">
    <citation type="journal article" date="2018" name="PLoS Negl. Trop. Dis.">
        <title>An insight into the salivary gland and fat body transcriptome of Panstrongylus lignarius (Hemiptera: Heteroptera), the main vector of Chagas disease in Peru.</title>
        <authorList>
            <person name="Nevoa J.C."/>
            <person name="Mendes M.T."/>
            <person name="da Silva M.V."/>
            <person name="Soares S.C."/>
            <person name="Oliveira C.J.F."/>
            <person name="Ribeiro J.M.C."/>
        </authorList>
    </citation>
    <scope>NUCLEOTIDE SEQUENCE</scope>
</reference>
<name>A0A224Y3E3_9HEMI</name>
<dbReference type="EMBL" id="GFTR01001243">
    <property type="protein sequence ID" value="JAW15183.1"/>
    <property type="molecule type" value="Transcribed_RNA"/>
</dbReference>